<evidence type="ECO:0000256" key="1">
    <source>
        <dbReference type="ARBA" id="ARBA00022475"/>
    </source>
</evidence>
<evidence type="ECO:0000256" key="4">
    <source>
        <dbReference type="ARBA" id="ARBA00022692"/>
    </source>
</evidence>
<dbReference type="Pfam" id="PF04647">
    <property type="entry name" value="AgrB"/>
    <property type="match status" value="1"/>
</dbReference>
<evidence type="ECO:0000256" key="2">
    <source>
        <dbReference type="ARBA" id="ARBA00022654"/>
    </source>
</evidence>
<feature type="transmembrane region" description="Helical" evidence="8">
    <location>
        <begin position="39"/>
        <end position="65"/>
    </location>
</feature>
<evidence type="ECO:0000256" key="7">
    <source>
        <dbReference type="ARBA" id="ARBA00023136"/>
    </source>
</evidence>
<name>A0ABU5ZEK9_9BACL</name>
<feature type="transmembrane region" description="Helical" evidence="8">
    <location>
        <begin position="140"/>
        <end position="163"/>
    </location>
</feature>
<keyword evidence="6 8" id="KW-1133">Transmembrane helix</keyword>
<gene>
    <name evidence="9" type="ORF">VF724_01515</name>
</gene>
<evidence type="ECO:0000313" key="9">
    <source>
        <dbReference type="EMBL" id="MEB3100337.1"/>
    </source>
</evidence>
<evidence type="ECO:0000256" key="5">
    <source>
        <dbReference type="ARBA" id="ARBA00022801"/>
    </source>
</evidence>
<keyword evidence="1" id="KW-1003">Cell membrane</keyword>
<evidence type="ECO:0000256" key="6">
    <source>
        <dbReference type="ARBA" id="ARBA00022989"/>
    </source>
</evidence>
<dbReference type="RefSeq" id="WP_371752435.1">
    <property type="nucleotide sequence ID" value="NZ_JAYJLD010000001.1"/>
</dbReference>
<proteinExistence type="predicted"/>
<evidence type="ECO:0000313" key="10">
    <source>
        <dbReference type="Proteomes" id="UP001310386"/>
    </source>
</evidence>
<sequence>MQVMDKVADQIARYVHKNAENPSSKAVLKYAVLNIMDTIIVFAVVLAICLATGHFWNGLVAVTAFPILRNYSGGMHLYSPRACNVLSAFFVIAAAHVSFPFWFVGLSLNLVSLVLVLIYAPANIRGYSRADESAYRKAKIIAALIVSANFLIQSPVLSAVFLLQSVTLPQISQKLANFIKI</sequence>
<organism evidence="9 10">
    <name type="scientific">Ferviditalea candida</name>
    <dbReference type="NCBI Taxonomy" id="3108399"/>
    <lineage>
        <taxon>Bacteria</taxon>
        <taxon>Bacillati</taxon>
        <taxon>Bacillota</taxon>
        <taxon>Bacilli</taxon>
        <taxon>Bacillales</taxon>
        <taxon>Paenibacillaceae</taxon>
        <taxon>Ferviditalea</taxon>
    </lineage>
</organism>
<feature type="transmembrane region" description="Helical" evidence="8">
    <location>
        <begin position="77"/>
        <end position="95"/>
    </location>
</feature>
<dbReference type="Proteomes" id="UP001310386">
    <property type="component" value="Unassembled WGS sequence"/>
</dbReference>
<evidence type="ECO:0000256" key="8">
    <source>
        <dbReference type="SAM" id="Phobius"/>
    </source>
</evidence>
<dbReference type="InterPro" id="IPR006741">
    <property type="entry name" value="AgrB"/>
</dbReference>
<accession>A0ABU5ZEK9</accession>
<dbReference type="EMBL" id="JAYJLD010000001">
    <property type="protein sequence ID" value="MEB3100337.1"/>
    <property type="molecule type" value="Genomic_DNA"/>
</dbReference>
<feature type="transmembrane region" description="Helical" evidence="8">
    <location>
        <begin position="101"/>
        <end position="120"/>
    </location>
</feature>
<keyword evidence="5" id="KW-0378">Hydrolase</keyword>
<keyword evidence="2" id="KW-0673">Quorum sensing</keyword>
<evidence type="ECO:0000256" key="3">
    <source>
        <dbReference type="ARBA" id="ARBA00022670"/>
    </source>
</evidence>
<dbReference type="SMART" id="SM00793">
    <property type="entry name" value="AgrB"/>
    <property type="match status" value="1"/>
</dbReference>
<comment type="caution">
    <text evidence="9">The sequence shown here is derived from an EMBL/GenBank/DDBJ whole genome shotgun (WGS) entry which is preliminary data.</text>
</comment>
<protein>
    <submittedName>
        <fullName evidence="9">Accessory gene regulator B family protein</fullName>
    </submittedName>
</protein>
<keyword evidence="10" id="KW-1185">Reference proteome</keyword>
<reference evidence="9" key="1">
    <citation type="submission" date="2023-12" db="EMBL/GenBank/DDBJ databases">
        <title>Fervidustalea candida gen. nov., sp. nov., a novel member of the family Paenibacillaceae isolated from a geothermal area.</title>
        <authorList>
            <person name="Li W.-J."/>
            <person name="Jiao J.-Y."/>
            <person name="Chen Y."/>
        </authorList>
    </citation>
    <scope>NUCLEOTIDE SEQUENCE</scope>
    <source>
        <strain evidence="9">SYSU GA230002</strain>
    </source>
</reference>
<keyword evidence="3" id="KW-0645">Protease</keyword>
<keyword evidence="7 8" id="KW-0472">Membrane</keyword>
<keyword evidence="4 8" id="KW-0812">Transmembrane</keyword>